<dbReference type="AlphaFoldDB" id="A0A6J6CA00"/>
<gene>
    <name evidence="2" type="ORF">UFOPK1506_00250</name>
</gene>
<feature type="region of interest" description="Disordered" evidence="1">
    <location>
        <begin position="530"/>
        <end position="563"/>
    </location>
</feature>
<sequence length="591" mass="61406">MRTRLKPLTLVFALFVALMSTSSALAAITYTVEFRDHYGVTGGLENSYISSGVPGYNVQGERLCTSLSDPNCAMTATIFAVLPYCQSASEANCVESLAVTTPRVNSGAATYLRTVGNKVFEADPANGLPAGANWSLFEVPSLKSAGLHSTFGVKVRVELQKIPFVGVKATSFSAIVTPYEIGTTSAADSVLSNYINPLGRSSIRGTGGDINCLWVKSGECGREKAFPADSTVTLKLHIGNYLTSWLHGRLAEPTVSITQLDQRQNTLTVSGKPVVVPGVKGTANTEVIPGKTPLQDGGGIKYDSSQDTSLEQFLFFEKFFNKKATVLDEVWSFRSLGLESVASSAADTLGVGNPLGSISSVLGGGAGGLGGLGGATNPLTSGTKSISDLTGLGASAAKCVPEASQVVGAILGTDSVSSLIGLVTTNALTYAAGPPKYSDGFLNYKVAGLHLNPDSSTFQGSYDLVMSSKIARCIYGFEGAGPLYATVSVVNSEGGETTLATESVKEEGGWLRLKARGFTFSSPTLKIKLSQGSPAAPAQPAQTAEPTKPSAAQSAQPTKPAKRISITCVKGKVVKKVSGTKPKCPSGYAKR</sequence>
<organism evidence="2">
    <name type="scientific">freshwater metagenome</name>
    <dbReference type="NCBI Taxonomy" id="449393"/>
    <lineage>
        <taxon>unclassified sequences</taxon>
        <taxon>metagenomes</taxon>
        <taxon>ecological metagenomes</taxon>
    </lineage>
</organism>
<reference evidence="2" key="1">
    <citation type="submission" date="2020-05" db="EMBL/GenBank/DDBJ databases">
        <authorList>
            <person name="Chiriac C."/>
            <person name="Salcher M."/>
            <person name="Ghai R."/>
            <person name="Kavagutti S V."/>
        </authorList>
    </citation>
    <scope>NUCLEOTIDE SEQUENCE</scope>
</reference>
<protein>
    <submittedName>
        <fullName evidence="2">Unannotated protein</fullName>
    </submittedName>
</protein>
<accession>A0A6J6CA00</accession>
<evidence type="ECO:0000313" key="2">
    <source>
        <dbReference type="EMBL" id="CAB4547994.1"/>
    </source>
</evidence>
<proteinExistence type="predicted"/>
<evidence type="ECO:0000256" key="1">
    <source>
        <dbReference type="SAM" id="MobiDB-lite"/>
    </source>
</evidence>
<feature type="compositionally biased region" description="Low complexity" evidence="1">
    <location>
        <begin position="534"/>
        <end position="549"/>
    </location>
</feature>
<name>A0A6J6CA00_9ZZZZ</name>
<dbReference type="EMBL" id="CAEZSV010000026">
    <property type="protein sequence ID" value="CAB4547994.1"/>
    <property type="molecule type" value="Genomic_DNA"/>
</dbReference>